<keyword evidence="1" id="KW-1133">Transmembrane helix</keyword>
<feature type="transmembrane region" description="Helical" evidence="1">
    <location>
        <begin position="67"/>
        <end position="86"/>
    </location>
</feature>
<feature type="transmembrane region" description="Helical" evidence="1">
    <location>
        <begin position="538"/>
        <end position="556"/>
    </location>
</feature>
<dbReference type="Proteomes" id="UP001371305">
    <property type="component" value="Unassembled WGS sequence"/>
</dbReference>
<evidence type="ECO:0000256" key="1">
    <source>
        <dbReference type="SAM" id="Phobius"/>
    </source>
</evidence>
<feature type="transmembrane region" description="Helical" evidence="1">
    <location>
        <begin position="501"/>
        <end position="518"/>
    </location>
</feature>
<gene>
    <name evidence="2" type="ORF">WKV53_00620</name>
</gene>
<keyword evidence="3" id="KW-1185">Reference proteome</keyword>
<feature type="transmembrane region" description="Helical" evidence="1">
    <location>
        <begin position="419"/>
        <end position="436"/>
    </location>
</feature>
<keyword evidence="1" id="KW-0812">Transmembrane</keyword>
<comment type="caution">
    <text evidence="2">The sequence shown here is derived from an EMBL/GenBank/DDBJ whole genome shotgun (WGS) entry which is preliminary data.</text>
</comment>
<protein>
    <submittedName>
        <fullName evidence="2">Uncharacterized protein</fullName>
    </submittedName>
</protein>
<evidence type="ECO:0000313" key="3">
    <source>
        <dbReference type="Proteomes" id="UP001371305"/>
    </source>
</evidence>
<feature type="transmembrane region" description="Helical" evidence="1">
    <location>
        <begin position="597"/>
        <end position="626"/>
    </location>
</feature>
<feature type="transmembrane region" description="Helical" evidence="1">
    <location>
        <begin position="456"/>
        <end position="480"/>
    </location>
</feature>
<evidence type="ECO:0000313" key="2">
    <source>
        <dbReference type="EMBL" id="MEK7948973.1"/>
    </source>
</evidence>
<dbReference type="EMBL" id="JBBUKT010000001">
    <property type="protein sequence ID" value="MEK7948973.1"/>
    <property type="molecule type" value="Genomic_DNA"/>
</dbReference>
<accession>A0ABU9AMP9</accession>
<keyword evidence="1" id="KW-0472">Membrane</keyword>
<reference evidence="2 3" key="1">
    <citation type="submission" date="2024-04" db="EMBL/GenBank/DDBJ databases">
        <title>Luteolibacter sp. isolated from soil.</title>
        <authorList>
            <person name="An J."/>
        </authorList>
    </citation>
    <scope>NUCLEOTIDE SEQUENCE [LARGE SCALE GENOMIC DNA]</scope>
    <source>
        <strain evidence="2 3">Y139</strain>
    </source>
</reference>
<name>A0ABU9AMP9_9BACT</name>
<feature type="transmembrane region" description="Helical" evidence="1">
    <location>
        <begin position="568"/>
        <end position="585"/>
    </location>
</feature>
<sequence>MPDPYERFIELALRPLAGKSPAEDLARGELMERLNHSRPGPGDDSLEAATARLEGPGGRLWNNGKQVFLLLLVFTVVLGAMSFASWRELVRMDYLYHLLPHEPDHLKAAERELEATVADDQRLFLFANSQMMGEKLREDWRKGYQASLPSDPALLEEYVVQYGFGDGPQRERILEQARRIDTGNGFWDLREAGVCIARSKFKYSNSKPPSGYGPAFPALQTDEAYDEAVALMAKAVSAPRFETRIPSNTARRLEMLGRATNLAEVADRLMFAEDQRGGGSYPNRWQNLWQARMEELARKQDREGLREWFETLERLVSRCLKESGDKRFYNPGGLVSLGASRISVDLLRRFDLNDEADRWAYWAGQIRKPSSNVSVTNAEEISRKASAFTRVSYYSSGAFVYEGELEPGRRAEHAMADRMLAISAAILFGVLAWLAGLEGWRRGQPVRGLAGGVGTLLGLSDFAWICGLGIVIPAAWHMAVAGISPLGCRDYRIDFEDMKPIALRAGGSFLFAACMLVQSARWRLAKRGGLLGLRPTLWQGWAIAVIAALFVPAMGAARYCPPKWQEEFINYGSAAAGLPLLWLLWRSFALILSPRRVALPGVIVCRALVPCFVSTGLVLMAAGYLLEREESEWVQRDTLAHFYPDGIGMPVATDRLVQALRSQMLHALETAPGATK</sequence>
<proteinExistence type="predicted"/>
<organism evidence="2 3">
    <name type="scientific">Luteolibacter soli</name>
    <dbReference type="NCBI Taxonomy" id="3135280"/>
    <lineage>
        <taxon>Bacteria</taxon>
        <taxon>Pseudomonadati</taxon>
        <taxon>Verrucomicrobiota</taxon>
        <taxon>Verrucomicrobiia</taxon>
        <taxon>Verrucomicrobiales</taxon>
        <taxon>Verrucomicrobiaceae</taxon>
        <taxon>Luteolibacter</taxon>
    </lineage>
</organism>
<dbReference type="RefSeq" id="WP_341402328.1">
    <property type="nucleotide sequence ID" value="NZ_JBBUKT010000001.1"/>
</dbReference>